<feature type="region of interest" description="Disordered" evidence="3">
    <location>
        <begin position="1181"/>
        <end position="1203"/>
    </location>
</feature>
<evidence type="ECO:0000256" key="3">
    <source>
        <dbReference type="SAM" id="MobiDB-lite"/>
    </source>
</evidence>
<dbReference type="InterPro" id="IPR036465">
    <property type="entry name" value="vWFA_dom_sf"/>
</dbReference>
<evidence type="ECO:0000256" key="1">
    <source>
        <dbReference type="ARBA" id="ARBA00022723"/>
    </source>
</evidence>
<gene>
    <name evidence="5" type="ORF">ISP19_14050</name>
</gene>
<keyword evidence="1" id="KW-0479">Metal-binding</keyword>
<dbReference type="Pfam" id="PF05567">
    <property type="entry name" value="T4P_PilY1"/>
    <property type="match status" value="1"/>
</dbReference>
<evidence type="ECO:0000256" key="2">
    <source>
        <dbReference type="ARBA" id="ARBA00022837"/>
    </source>
</evidence>
<protein>
    <submittedName>
        <fullName evidence="5">Pilus assembly protein PilY</fullName>
    </submittedName>
</protein>
<dbReference type="SUPFAM" id="SSF53300">
    <property type="entry name" value="vWA-like"/>
    <property type="match status" value="1"/>
</dbReference>
<evidence type="ECO:0000259" key="4">
    <source>
        <dbReference type="PROSITE" id="PS50234"/>
    </source>
</evidence>
<dbReference type="Gene3D" id="3.40.50.410">
    <property type="entry name" value="von Willebrand factor, type A domain"/>
    <property type="match status" value="1"/>
</dbReference>
<dbReference type="EMBL" id="JADIKE010000037">
    <property type="protein sequence ID" value="MBM7126500.1"/>
    <property type="molecule type" value="Genomic_DNA"/>
</dbReference>
<reference evidence="5" key="1">
    <citation type="submission" date="2020-10" db="EMBL/GenBank/DDBJ databases">
        <title>Phylogeny of dyella-like bacteria.</title>
        <authorList>
            <person name="Fu J."/>
        </authorList>
    </citation>
    <scope>NUCLEOTIDE SEQUENCE</scope>
    <source>
        <strain evidence="5">DHOC52</strain>
    </source>
</reference>
<dbReference type="PROSITE" id="PS50234">
    <property type="entry name" value="VWFA"/>
    <property type="match status" value="1"/>
</dbReference>
<proteinExistence type="predicted"/>
<evidence type="ECO:0000313" key="5">
    <source>
        <dbReference type="EMBL" id="MBM7126500.1"/>
    </source>
</evidence>
<feature type="compositionally biased region" description="Low complexity" evidence="3">
    <location>
        <begin position="1181"/>
        <end position="1195"/>
    </location>
</feature>
<name>A0ABS2K618_9GAMM</name>
<evidence type="ECO:0000313" key="6">
    <source>
        <dbReference type="Proteomes" id="UP001430149"/>
    </source>
</evidence>
<feature type="domain" description="VWFA" evidence="4">
    <location>
        <begin position="360"/>
        <end position="516"/>
    </location>
</feature>
<accession>A0ABS2K618</accession>
<dbReference type="InterPro" id="IPR008707">
    <property type="entry name" value="B-propeller_PilY1"/>
</dbReference>
<comment type="caution">
    <text evidence="5">The sequence shown here is derived from an EMBL/GenBank/DDBJ whole genome shotgun (WGS) entry which is preliminary data.</text>
</comment>
<sequence>MATTPTLTISQTPLTVTTSVHPQVLIALGNSESMDGDLSGAIMTGSGALSSSFSSLSNSSSPTNYTIPSGFNPSQLGLGNSSCTAPTVSGSTYQYTYTCSNVQYDVSASRLNIAKQSILDIMQEYFDSTDFGLMDYNEKSPTLYTTWVYYMSPTSGDFTFTNTAPTSGEYVTNPCYNYTSSSTSSTVSSNCQSIANSGLYSPSSQVADQYMVVGASSDDADINDVLYASGSTAVSVSYGGPSPANPYTYYGISKYESGSITTSYSHSVPSFVTETSPTNAGYIPYQPQVMYALRGFGYGATDSTTGGSGKVVATDSSGNSIVSAGESPTSTTVATAVGYFTSALNAETNTASSSEIKALAGQSPLAGLMKSALTTLNAAAAPSYDCATPKKYVILITDGLPTEDLSGNFWPPLGSASASGYGVTATFNSNGSLNTTNDQALTDTITEITALKTAGIDVYVVGLGAGVDPADNEAAAQALQAMAVAGGTAGVTSQGYFPATSPATLVNDLASILNNVAAQNTSSSAVATNSTSLSSSSDIYQATFNPGSSTIDAWTGDLQAYAVSSSGVVTTSSSVWDAQSQLDTQGTNRYIVTWDPNHTSTSGTVTPTAVPFEWTDLSSTLQTVLNSTDSLGQNRLNYIRGDDTHDLANGGTFRTRQHLLGDIVDSSPAYVGAPSDAYTDASYLTFVSTNANRTPMIYVGANDGMLHGFNASTGAEAMAFIPNGVFANLPLLTSPYYLYNHHFFVDGSPYVDDAMLSDGHWHTLLVGGENAGGNTIYAIDVTSPSGYTSETNVASDVLWEYSDSGIGYTYSTPVIVRTPAITVTDATSNNSVDGFAVLFGNGYNSSSNHPVLYALNASTGAQIAKIDLCTASSESSACSSSAANGLSSITTANSSGLPGQPPDMVYAGDLQGNLWAINISNATPSNWTVKLLFQAKDSSGNAQPITSAPAVTLNPNYPSVGSKTYLGLMVYFGTGQLLQTSDLTSTKTQSFYGVWDNSSDLTNYTTAPTMPYTRSNLQSQTLSLTSYTSSSGSTVEAVLDTSNTVNLTYASESIITNGITTTYTPVEGWYFDLSPLASSSSAPAPRVINNPAVLNGGVLLTVNIPPNSTSTSCGSFSSYLMYANYATGGAFTSAAISPGTSLSTATASGGQYITGVELSASNASSSASTVITGSGTVSAITSSGGGSTTTPGAGIQQNTLSTPSHNRVGWWQVQ</sequence>
<dbReference type="InterPro" id="IPR002035">
    <property type="entry name" value="VWF_A"/>
</dbReference>
<keyword evidence="2" id="KW-0106">Calcium</keyword>
<organism evidence="5 6">
    <name type="scientific">Dyella flava</name>
    <dbReference type="NCBI Taxonomy" id="1920170"/>
    <lineage>
        <taxon>Bacteria</taxon>
        <taxon>Pseudomonadati</taxon>
        <taxon>Pseudomonadota</taxon>
        <taxon>Gammaproteobacteria</taxon>
        <taxon>Lysobacterales</taxon>
        <taxon>Rhodanobacteraceae</taxon>
        <taxon>Dyella</taxon>
    </lineage>
</organism>
<keyword evidence="6" id="KW-1185">Reference proteome</keyword>
<dbReference type="Proteomes" id="UP001430149">
    <property type="component" value="Unassembled WGS sequence"/>
</dbReference>